<evidence type="ECO:0000256" key="3">
    <source>
        <dbReference type="ARBA" id="ARBA00022737"/>
    </source>
</evidence>
<dbReference type="GO" id="GO:0005634">
    <property type="term" value="C:nucleus"/>
    <property type="evidence" value="ECO:0007669"/>
    <property type="project" value="UniProtKB-SubCell"/>
</dbReference>
<dbReference type="AlphaFoldDB" id="A0A178WGH8"/>
<dbReference type="InterPro" id="IPR003340">
    <property type="entry name" value="B3_DNA-bd"/>
</dbReference>
<dbReference type="PANTHER" id="PTHR32410">
    <property type="entry name" value="CYSTEINE/HISTIDINE-RICH C1 DOMAIN FAMILY PROTEIN"/>
    <property type="match status" value="1"/>
</dbReference>
<evidence type="ECO:0000256" key="2">
    <source>
        <dbReference type="ARBA" id="ARBA00022723"/>
    </source>
</evidence>
<sequence>MDGSKSKPLCRMSDLAKPHKLGRRFDPPLTVCISCKGQQYTGNRRGYYYYCATCDLEFHKGCYLFPPEIKHPFHLIHPLTLTFLDHNLVSSAIPEIWFLLSTEYPYKHMFGDEEECASDGNHKRCNSCRKKITYRDPDYPSFFDITYYHCSICNFSLHSSCVKDSPPHTIENLKSHEHTLTLFPRLLPLPCDACGFSLDARLDSVYSFAVPSGDELSCGVCRKLVDVNYGQYACKKGCHYAVHSKCATKNEVWDGKDLDGVPKEEEEEIEPFVRIDEETIQHFSHDHHYLKIHHGNDNHENKFCQACILRITVSDSFYSCVQCDFVIHETCAGLPRIKHHPLHKHPLTLYHLHYPHLNEVQSKYYDLGFFACSGCSRECCGFMYKCCEKDCDFQLDARCASLPDPIIHDCHPHDHPLFFNLTEGECMVCKITSGLRKYLECIECRSFSCLTCATMPLVAHYKYDKHPLTLCCGEEKTKDLQYWCEICESEIDAQKWFYTCSYCFVTLHVTCLLGDKVYMKPNHMIKMYEGAKTSIGIVPNSGNSRPMCDGCRSRCVDTLVVKTKMNYARDELDGAMIISKTLTKSDIVGNVALPKAQVMSVLTRMNGVTDEGLDNGFEVQVHDIMEDDLYTVTLKRIDDMKYYFGTGWSTMKHSLDLVEGDVLKLYWDQFENKFIVLNFQHKTMGIMIPV</sequence>
<name>A0A178WGH8_ARATH</name>
<dbReference type="GO" id="GO:0003677">
    <property type="term" value="F:DNA binding"/>
    <property type="evidence" value="ECO:0007669"/>
    <property type="project" value="UniProtKB-KW"/>
</dbReference>
<comment type="subcellular location">
    <subcellularLocation>
        <location evidence="1">Nucleus</location>
    </subcellularLocation>
</comment>
<dbReference type="SMART" id="SM01019">
    <property type="entry name" value="B3"/>
    <property type="match status" value="1"/>
</dbReference>
<dbReference type="InterPro" id="IPR054483">
    <property type="entry name" value="DC1-like_CT"/>
</dbReference>
<feature type="domain" description="Phorbol-ester/DAG-type" evidence="9">
    <location>
        <begin position="107"/>
        <end position="169"/>
    </location>
</feature>
<keyword evidence="6" id="KW-0238">DNA-binding</keyword>
<keyword evidence="3" id="KW-0677">Repeat</keyword>
<dbReference type="Gene3D" id="2.40.330.10">
    <property type="entry name" value="DNA-binding pseudobarrel domain"/>
    <property type="match status" value="1"/>
</dbReference>
<dbReference type="PANTHER" id="PTHR32410:SF210">
    <property type="entry name" value="CYSTEINE_HISTIDINE-RICH C1 DOMAIN FAMILY PROTEIN"/>
    <property type="match status" value="1"/>
</dbReference>
<dbReference type="Pfam" id="PF22926">
    <property type="entry name" value="C1-like_CT"/>
    <property type="match status" value="1"/>
</dbReference>
<dbReference type="EMBL" id="LUHQ01000001">
    <property type="protein sequence ID" value="OAP17224.1"/>
    <property type="molecule type" value="Genomic_DNA"/>
</dbReference>
<evidence type="ECO:0000256" key="5">
    <source>
        <dbReference type="ARBA" id="ARBA00023015"/>
    </source>
</evidence>
<accession>A0A178WGH8</accession>
<evidence type="ECO:0000313" key="10">
    <source>
        <dbReference type="EMBL" id="OAP17224.1"/>
    </source>
</evidence>
<evidence type="ECO:0000313" key="11">
    <source>
        <dbReference type="Proteomes" id="UP000078284"/>
    </source>
</evidence>
<evidence type="ECO:0000256" key="1">
    <source>
        <dbReference type="ARBA" id="ARBA00004123"/>
    </source>
</evidence>
<reference evidence="11" key="1">
    <citation type="journal article" date="2016" name="Proc. Natl. Acad. Sci. U.S.A.">
        <title>Chromosome-level assembly of Arabidopsis thaliana Ler reveals the extent of translocation and inversion polymorphisms.</title>
        <authorList>
            <person name="Zapata L."/>
            <person name="Ding J."/>
            <person name="Willing E.M."/>
            <person name="Hartwig B."/>
            <person name="Bezdan D."/>
            <person name="Jiao W.B."/>
            <person name="Patel V."/>
            <person name="Velikkakam James G."/>
            <person name="Koornneef M."/>
            <person name="Ossowski S."/>
            <person name="Schneeberger K."/>
        </authorList>
    </citation>
    <scope>NUCLEOTIDE SEQUENCE [LARGE SCALE GENOMIC DNA]</scope>
    <source>
        <strain evidence="11">cv. Landsberg erecta</strain>
    </source>
</reference>
<dbReference type="CDD" id="cd10017">
    <property type="entry name" value="B3_DNA"/>
    <property type="match status" value="1"/>
</dbReference>
<dbReference type="InterPro" id="IPR004146">
    <property type="entry name" value="DC1"/>
</dbReference>
<dbReference type="GO" id="GO:0046872">
    <property type="term" value="F:metal ion binding"/>
    <property type="evidence" value="ECO:0007669"/>
    <property type="project" value="UniProtKB-KW"/>
</dbReference>
<keyword evidence="2" id="KW-0479">Metal-binding</keyword>
<dbReference type="Pfam" id="PF03107">
    <property type="entry name" value="C1_2"/>
    <property type="match status" value="2"/>
</dbReference>
<dbReference type="SUPFAM" id="SSF101936">
    <property type="entry name" value="DNA-binding pseudobarrel domain"/>
    <property type="match status" value="1"/>
</dbReference>
<proteinExistence type="predicted"/>
<dbReference type="ExpressionAtlas" id="A0A178WGH8">
    <property type="expression patterns" value="baseline and differential"/>
</dbReference>
<evidence type="ECO:0000256" key="6">
    <source>
        <dbReference type="ARBA" id="ARBA00023125"/>
    </source>
</evidence>
<dbReference type="InterPro" id="IPR046349">
    <property type="entry name" value="C1-like_sf"/>
</dbReference>
<keyword evidence="4" id="KW-0862">Zinc</keyword>
<keyword evidence="7" id="KW-0804">Transcription</keyword>
<gene>
    <name evidence="10" type="ordered locus">AXX17_At1g44420</name>
</gene>
<evidence type="ECO:0000256" key="7">
    <source>
        <dbReference type="ARBA" id="ARBA00023163"/>
    </source>
</evidence>
<dbReference type="Proteomes" id="UP000078284">
    <property type="component" value="Chromosome 1"/>
</dbReference>
<dbReference type="SUPFAM" id="SSF57889">
    <property type="entry name" value="Cysteine-rich domain"/>
    <property type="match status" value="4"/>
</dbReference>
<keyword evidence="5" id="KW-0805">Transcription regulation</keyword>
<comment type="caution">
    <text evidence="10">The sequence shown here is derived from an EMBL/GenBank/DDBJ whole genome shotgun (WGS) entry which is preliminary data.</text>
</comment>
<evidence type="ECO:0000256" key="4">
    <source>
        <dbReference type="ARBA" id="ARBA00022833"/>
    </source>
</evidence>
<dbReference type="InterPro" id="IPR002219">
    <property type="entry name" value="PKC_DAG/PE"/>
</dbReference>
<dbReference type="InterPro" id="IPR015300">
    <property type="entry name" value="DNA-bd_pseudobarrel_sf"/>
</dbReference>
<evidence type="ECO:0000259" key="9">
    <source>
        <dbReference type="PROSITE" id="PS50081"/>
    </source>
</evidence>
<organism evidence="10 11">
    <name type="scientific">Arabidopsis thaliana</name>
    <name type="common">Mouse-ear cress</name>
    <dbReference type="NCBI Taxonomy" id="3702"/>
    <lineage>
        <taxon>Eukaryota</taxon>
        <taxon>Viridiplantae</taxon>
        <taxon>Streptophyta</taxon>
        <taxon>Embryophyta</taxon>
        <taxon>Tracheophyta</taxon>
        <taxon>Spermatophyta</taxon>
        <taxon>Magnoliopsida</taxon>
        <taxon>eudicotyledons</taxon>
        <taxon>Gunneridae</taxon>
        <taxon>Pentapetalae</taxon>
        <taxon>rosids</taxon>
        <taxon>malvids</taxon>
        <taxon>Brassicales</taxon>
        <taxon>Brassicaceae</taxon>
        <taxon>Camelineae</taxon>
        <taxon>Arabidopsis</taxon>
    </lineage>
</organism>
<protein>
    <recommendedName>
        <fullName evidence="9">Phorbol-ester/DAG-type domain-containing protein</fullName>
    </recommendedName>
</protein>
<evidence type="ECO:0000256" key="8">
    <source>
        <dbReference type="ARBA" id="ARBA00023242"/>
    </source>
</evidence>
<keyword evidence="8" id="KW-0539">Nucleus</keyword>
<dbReference type="PROSITE" id="PS50081">
    <property type="entry name" value="ZF_DAG_PE_2"/>
    <property type="match status" value="1"/>
</dbReference>
<dbReference type="InterPro" id="IPR053192">
    <property type="entry name" value="Vacuole_Formation_Reg"/>
</dbReference>